<accession>A0A3E2VYJ4</accession>
<gene>
    <name evidence="5" type="ORF">DXA38_07520</name>
</gene>
<dbReference type="Pfam" id="PF13534">
    <property type="entry name" value="Fer4_17"/>
    <property type="match status" value="1"/>
</dbReference>
<dbReference type="InterPro" id="IPR017896">
    <property type="entry name" value="4Fe4S_Fe-S-bd"/>
</dbReference>
<reference evidence="5 6" key="1">
    <citation type="submission" date="2018-08" db="EMBL/GenBank/DDBJ databases">
        <title>A genome reference for cultivated species of the human gut microbiota.</title>
        <authorList>
            <person name="Zou Y."/>
            <person name="Xue W."/>
            <person name="Luo G."/>
        </authorList>
    </citation>
    <scope>NUCLEOTIDE SEQUENCE [LARGE SCALE GENOMIC DNA]</scope>
    <source>
        <strain evidence="5 6">OF01-2LB</strain>
    </source>
</reference>
<dbReference type="InterPro" id="IPR053135">
    <property type="entry name" value="AKR2_Oxidoreductase"/>
</dbReference>
<dbReference type="SUPFAM" id="SSF46548">
    <property type="entry name" value="alpha-helical ferredoxin"/>
    <property type="match status" value="1"/>
</dbReference>
<name>A0A3E2VYJ4_CLOIN</name>
<keyword evidence="1" id="KW-0479">Metal-binding</keyword>
<protein>
    <submittedName>
        <fullName evidence="5">Aldo/keto reductase</fullName>
    </submittedName>
</protein>
<feature type="domain" description="4Fe-4S ferredoxin-type" evidence="4">
    <location>
        <begin position="343"/>
        <end position="373"/>
    </location>
</feature>
<dbReference type="Proteomes" id="UP000260025">
    <property type="component" value="Unassembled WGS sequence"/>
</dbReference>
<proteinExistence type="predicted"/>
<evidence type="ECO:0000313" key="5">
    <source>
        <dbReference type="EMBL" id="RGC16523.1"/>
    </source>
</evidence>
<evidence type="ECO:0000256" key="2">
    <source>
        <dbReference type="ARBA" id="ARBA00023004"/>
    </source>
</evidence>
<evidence type="ECO:0000259" key="4">
    <source>
        <dbReference type="PROSITE" id="PS51379"/>
    </source>
</evidence>
<dbReference type="SUPFAM" id="SSF51430">
    <property type="entry name" value="NAD(P)-linked oxidoreductase"/>
    <property type="match status" value="1"/>
</dbReference>
<keyword evidence="2" id="KW-0408">Iron</keyword>
<dbReference type="Gene3D" id="3.20.20.100">
    <property type="entry name" value="NADP-dependent oxidoreductase domain"/>
    <property type="match status" value="1"/>
</dbReference>
<organism evidence="5 6">
    <name type="scientific">Clostridium innocuum</name>
    <dbReference type="NCBI Taxonomy" id="1522"/>
    <lineage>
        <taxon>Bacteria</taxon>
        <taxon>Bacillati</taxon>
        <taxon>Bacillota</taxon>
        <taxon>Clostridia</taxon>
        <taxon>Eubacteriales</taxon>
        <taxon>Clostridiaceae</taxon>
        <taxon>Clostridium</taxon>
    </lineage>
</organism>
<dbReference type="OrthoDB" id="9773828at2"/>
<dbReference type="RefSeq" id="WP_117442633.1">
    <property type="nucleotide sequence ID" value="NZ_JAJFEN010000034.1"/>
</dbReference>
<dbReference type="Pfam" id="PF00248">
    <property type="entry name" value="Aldo_ket_red"/>
    <property type="match status" value="1"/>
</dbReference>
<dbReference type="PANTHER" id="PTHR43312:SF1">
    <property type="entry name" value="NADP-DEPENDENT OXIDOREDUCTASE DOMAIN-CONTAINING PROTEIN"/>
    <property type="match status" value="1"/>
</dbReference>
<dbReference type="AlphaFoldDB" id="A0A3E2VYJ4"/>
<dbReference type="CDD" id="cd19100">
    <property type="entry name" value="AKR_unchar"/>
    <property type="match status" value="1"/>
</dbReference>
<evidence type="ECO:0000256" key="1">
    <source>
        <dbReference type="ARBA" id="ARBA00022723"/>
    </source>
</evidence>
<evidence type="ECO:0000313" key="6">
    <source>
        <dbReference type="Proteomes" id="UP000260025"/>
    </source>
</evidence>
<dbReference type="InterPro" id="IPR023210">
    <property type="entry name" value="NADP_OxRdtase_dom"/>
</dbReference>
<comment type="caution">
    <text evidence="5">The sequence shown here is derived from an EMBL/GenBank/DDBJ whole genome shotgun (WGS) entry which is preliminary data.</text>
</comment>
<dbReference type="EMBL" id="QVEV01000008">
    <property type="protein sequence ID" value="RGC16523.1"/>
    <property type="molecule type" value="Genomic_DNA"/>
</dbReference>
<sequence length="381" mass="42475">MHMREIERCGLSVSEIALGCEGFHEEQMELSQLLSLAQKHGVNLIDLYSPNPDMQRRLGAALKERQGQFIIQGHLCSVWKQGQYQRTRDLEEVKAGFATMCENLRTDHIGIGMIHYVDAMDDWQTVVNSGILEYALSLKEQGVIDAVGLSSHNPLVALQAVETGTIDVLMFSINPCYDLMSASEDVEELWNEANYEKDVLCMDRDREHLYEVCQKLGVGITVMKAFGGGDLLDAKLSPAKHALSVHQCLHYALTRPGVVSVMAGSHSIAEFKDCLSYEDAGDEERDYASALAAMPKISWEGHCMYCGHCAPCPKQIDIAMVTKLLNLAKAQNRLPETVREHYAVLKHTAQECIACGVCETRCPFHVAIRRNMQDAVRIFGK</sequence>
<dbReference type="GO" id="GO:0051536">
    <property type="term" value="F:iron-sulfur cluster binding"/>
    <property type="evidence" value="ECO:0007669"/>
    <property type="project" value="UniProtKB-KW"/>
</dbReference>
<dbReference type="PANTHER" id="PTHR43312">
    <property type="entry name" value="D-THREO-ALDOSE 1-DEHYDROGENASE"/>
    <property type="match status" value="1"/>
</dbReference>
<dbReference type="GO" id="GO:0046872">
    <property type="term" value="F:metal ion binding"/>
    <property type="evidence" value="ECO:0007669"/>
    <property type="project" value="UniProtKB-KW"/>
</dbReference>
<dbReference type="PROSITE" id="PS51379">
    <property type="entry name" value="4FE4S_FER_2"/>
    <property type="match status" value="1"/>
</dbReference>
<dbReference type="InterPro" id="IPR017900">
    <property type="entry name" value="4Fe4S_Fe_S_CS"/>
</dbReference>
<keyword evidence="3" id="KW-0411">Iron-sulfur</keyword>
<dbReference type="PROSITE" id="PS00198">
    <property type="entry name" value="4FE4S_FER_1"/>
    <property type="match status" value="1"/>
</dbReference>
<dbReference type="InterPro" id="IPR036812">
    <property type="entry name" value="NAD(P)_OxRdtase_dom_sf"/>
</dbReference>
<dbReference type="Gene3D" id="3.30.70.20">
    <property type="match status" value="1"/>
</dbReference>
<evidence type="ECO:0000256" key="3">
    <source>
        <dbReference type="ARBA" id="ARBA00023014"/>
    </source>
</evidence>